<sequence>MNVNVYLMWLPVNVQNFLMRTTRQVAISKVDRATSNALALRKERKQKVLRREKKPPMTQHVSPDELQQYIKKTAVSSLQIKFVDFPRFPCHTQAVKIKLATDPSQPVYGPEAREKFIKSGIALQKSMPKFKTKEHFT</sequence>
<comment type="caution">
    <text evidence="1">The sequence shown here is derived from an EMBL/GenBank/DDBJ whole genome shotgun (WGS) entry which is preliminary data.</text>
</comment>
<reference evidence="1" key="1">
    <citation type="submission" date="2019-08" db="EMBL/GenBank/DDBJ databases">
        <title>The genome of the North American firefly Photinus pyralis.</title>
        <authorList>
            <consortium name="Photinus pyralis genome working group"/>
            <person name="Fallon T.R."/>
            <person name="Sander Lower S.E."/>
            <person name="Weng J.-K."/>
        </authorList>
    </citation>
    <scope>NUCLEOTIDE SEQUENCE</scope>
    <source>
        <strain evidence="1">TRF0915ILg1</strain>
        <tissue evidence="1">Whole body</tissue>
    </source>
</reference>
<gene>
    <name evidence="1" type="ORF">ILUMI_08699</name>
</gene>
<dbReference type="PANTHER" id="PTHR46409:SF1">
    <property type="entry name" value="HTH PSQ-TYPE DOMAIN-CONTAINING PROTEIN"/>
    <property type="match status" value="1"/>
</dbReference>
<dbReference type="Proteomes" id="UP000801492">
    <property type="component" value="Unassembled WGS sequence"/>
</dbReference>
<feature type="non-terminal residue" evidence="1">
    <location>
        <position position="1"/>
    </location>
</feature>
<dbReference type="PANTHER" id="PTHR46409">
    <property type="entry name" value="HTH PSQ-TYPE DOMAIN-CONTAINING PROTEIN"/>
    <property type="match status" value="1"/>
</dbReference>
<proteinExistence type="predicted"/>
<dbReference type="AlphaFoldDB" id="A0A8K0GD58"/>
<name>A0A8K0GD58_IGNLU</name>
<protein>
    <submittedName>
        <fullName evidence="1">Uncharacterized protein</fullName>
    </submittedName>
</protein>
<keyword evidence="2" id="KW-1185">Reference proteome</keyword>
<accession>A0A8K0GD58</accession>
<dbReference type="EMBL" id="VTPC01004128">
    <property type="protein sequence ID" value="KAF2897477.1"/>
    <property type="molecule type" value="Genomic_DNA"/>
</dbReference>
<organism evidence="1 2">
    <name type="scientific">Ignelater luminosus</name>
    <name type="common">Cucubano</name>
    <name type="synonym">Pyrophorus luminosus</name>
    <dbReference type="NCBI Taxonomy" id="2038154"/>
    <lineage>
        <taxon>Eukaryota</taxon>
        <taxon>Metazoa</taxon>
        <taxon>Ecdysozoa</taxon>
        <taxon>Arthropoda</taxon>
        <taxon>Hexapoda</taxon>
        <taxon>Insecta</taxon>
        <taxon>Pterygota</taxon>
        <taxon>Neoptera</taxon>
        <taxon>Endopterygota</taxon>
        <taxon>Coleoptera</taxon>
        <taxon>Polyphaga</taxon>
        <taxon>Elateriformia</taxon>
        <taxon>Elateroidea</taxon>
        <taxon>Elateridae</taxon>
        <taxon>Agrypninae</taxon>
        <taxon>Pyrophorini</taxon>
        <taxon>Ignelater</taxon>
    </lineage>
</organism>
<evidence type="ECO:0000313" key="1">
    <source>
        <dbReference type="EMBL" id="KAF2897477.1"/>
    </source>
</evidence>
<evidence type="ECO:0000313" key="2">
    <source>
        <dbReference type="Proteomes" id="UP000801492"/>
    </source>
</evidence>